<dbReference type="GO" id="GO:0005737">
    <property type="term" value="C:cytoplasm"/>
    <property type="evidence" value="ECO:0007669"/>
    <property type="project" value="TreeGrafter"/>
</dbReference>
<keyword evidence="1 2" id="KW-0443">Lipid metabolism</keyword>
<feature type="short sequence motif" description="GXSXG" evidence="2">
    <location>
        <begin position="147"/>
        <end position="151"/>
    </location>
</feature>
<keyword evidence="3" id="KW-0472">Membrane</keyword>
<dbReference type="Pfam" id="PF01734">
    <property type="entry name" value="Patatin"/>
    <property type="match status" value="1"/>
</dbReference>
<dbReference type="GO" id="GO:0019433">
    <property type="term" value="P:triglyceride catabolic process"/>
    <property type="evidence" value="ECO:0007669"/>
    <property type="project" value="TreeGrafter"/>
</dbReference>
<dbReference type="GO" id="GO:0004806">
    <property type="term" value="F:triacylglycerol lipase activity"/>
    <property type="evidence" value="ECO:0007669"/>
    <property type="project" value="TreeGrafter"/>
</dbReference>
<evidence type="ECO:0000256" key="1">
    <source>
        <dbReference type="ARBA" id="ARBA00023098"/>
    </source>
</evidence>
<protein>
    <recommendedName>
        <fullName evidence="4">PNPLA domain-containing protein</fullName>
    </recommendedName>
</protein>
<dbReference type="GO" id="GO:0016020">
    <property type="term" value="C:membrane"/>
    <property type="evidence" value="ECO:0007669"/>
    <property type="project" value="TreeGrafter"/>
</dbReference>
<dbReference type="PANTHER" id="PTHR12406:SF45">
    <property type="entry name" value="PATATIN"/>
    <property type="match status" value="1"/>
</dbReference>
<dbReference type="Gene3D" id="3.40.1090.10">
    <property type="entry name" value="Cytosolic phospholipase A2 catalytic domain"/>
    <property type="match status" value="1"/>
</dbReference>
<evidence type="ECO:0000313" key="6">
    <source>
        <dbReference type="Proteomes" id="UP000095751"/>
    </source>
</evidence>
<dbReference type="EMBL" id="KV784373">
    <property type="protein sequence ID" value="OEU10003.1"/>
    <property type="molecule type" value="Genomic_DNA"/>
</dbReference>
<sequence>MKMNDITSCRNAHHQQHQRRYSCQILLFVLISSSAISEVFSFNTCRTHYKKRMLRKYLENNRNEGKNNFPHSRYGLLLSKVSTEDAYVDNNPTNIVDSKSTSSSSLSTTTNTNIVFPGGGIFFYHQAGVVNFLREEGYDLSICTFSGASAGALTATLTATNVDFYVATDLALKMAEEAGVWDRSNGLQGIWGPLIENWLDELLPSSCIESVQDRVTLLVTPVPSFGKSKISNFEDRNDLIKCNMASVHLPWFLDGKLTS</sequence>
<evidence type="ECO:0000256" key="3">
    <source>
        <dbReference type="SAM" id="Phobius"/>
    </source>
</evidence>
<dbReference type="GO" id="GO:0055088">
    <property type="term" value="P:lipid homeostasis"/>
    <property type="evidence" value="ECO:0007669"/>
    <property type="project" value="TreeGrafter"/>
</dbReference>
<dbReference type="KEGG" id="fcy:FRACYDRAFT_173220"/>
<dbReference type="AlphaFoldDB" id="A0A1E7EWV0"/>
<dbReference type="InterPro" id="IPR002641">
    <property type="entry name" value="PNPLA_dom"/>
</dbReference>
<organism evidence="5 6">
    <name type="scientific">Fragilariopsis cylindrus CCMP1102</name>
    <dbReference type="NCBI Taxonomy" id="635003"/>
    <lineage>
        <taxon>Eukaryota</taxon>
        <taxon>Sar</taxon>
        <taxon>Stramenopiles</taxon>
        <taxon>Ochrophyta</taxon>
        <taxon>Bacillariophyta</taxon>
        <taxon>Bacillariophyceae</taxon>
        <taxon>Bacillariophycidae</taxon>
        <taxon>Bacillariales</taxon>
        <taxon>Bacillariaceae</taxon>
        <taxon>Fragilariopsis</taxon>
    </lineage>
</organism>
<gene>
    <name evidence="5" type="ORF">FRACYDRAFT_173220</name>
</gene>
<dbReference type="InterPro" id="IPR016035">
    <property type="entry name" value="Acyl_Trfase/lysoPLipase"/>
</dbReference>
<keyword evidence="3" id="KW-0812">Transmembrane</keyword>
<feature type="transmembrane region" description="Helical" evidence="3">
    <location>
        <begin position="21"/>
        <end position="42"/>
    </location>
</feature>
<dbReference type="GO" id="GO:0005811">
    <property type="term" value="C:lipid droplet"/>
    <property type="evidence" value="ECO:0007669"/>
    <property type="project" value="TreeGrafter"/>
</dbReference>
<feature type="domain" description="PNPLA" evidence="4">
    <location>
        <begin position="114"/>
        <end position="259"/>
    </location>
</feature>
<evidence type="ECO:0000313" key="5">
    <source>
        <dbReference type="EMBL" id="OEU10003.1"/>
    </source>
</evidence>
<reference evidence="5 6" key="1">
    <citation type="submission" date="2016-09" db="EMBL/GenBank/DDBJ databases">
        <title>Extensive genetic diversity and differential bi-allelic expression allows diatom success in the polar Southern Ocean.</title>
        <authorList>
            <consortium name="DOE Joint Genome Institute"/>
            <person name="Mock T."/>
            <person name="Otillar R.P."/>
            <person name="Strauss J."/>
            <person name="Dupont C."/>
            <person name="Frickenhaus S."/>
            <person name="Maumus F."/>
            <person name="Mcmullan M."/>
            <person name="Sanges R."/>
            <person name="Schmutz J."/>
            <person name="Toseland A."/>
            <person name="Valas R."/>
            <person name="Veluchamy A."/>
            <person name="Ward B.J."/>
            <person name="Allen A."/>
            <person name="Barry K."/>
            <person name="Falciatore A."/>
            <person name="Ferrante M."/>
            <person name="Fortunato A.E."/>
            <person name="Gloeckner G."/>
            <person name="Gruber A."/>
            <person name="Hipkin R."/>
            <person name="Janech M."/>
            <person name="Kroth P."/>
            <person name="Leese F."/>
            <person name="Lindquist E."/>
            <person name="Lyon B.R."/>
            <person name="Martin J."/>
            <person name="Mayer C."/>
            <person name="Parker M."/>
            <person name="Quesneville H."/>
            <person name="Raymond J."/>
            <person name="Uhlig C."/>
            <person name="Valentin K.U."/>
            <person name="Worden A.Z."/>
            <person name="Armbrust E.V."/>
            <person name="Bowler C."/>
            <person name="Green B."/>
            <person name="Moulton V."/>
            <person name="Van Oosterhout C."/>
            <person name="Grigoriev I."/>
        </authorList>
    </citation>
    <scope>NUCLEOTIDE SEQUENCE [LARGE SCALE GENOMIC DNA]</scope>
    <source>
        <strain evidence="5 6">CCMP1102</strain>
    </source>
</reference>
<dbReference type="SUPFAM" id="SSF52151">
    <property type="entry name" value="FabD/lysophospholipase-like"/>
    <property type="match status" value="1"/>
</dbReference>
<feature type="non-terminal residue" evidence="5">
    <location>
        <position position="259"/>
    </location>
</feature>
<dbReference type="Proteomes" id="UP000095751">
    <property type="component" value="Unassembled WGS sequence"/>
</dbReference>
<keyword evidence="2" id="KW-0378">Hydrolase</keyword>
<dbReference type="OrthoDB" id="197155at2759"/>
<proteinExistence type="predicted"/>
<evidence type="ECO:0000259" key="4">
    <source>
        <dbReference type="PROSITE" id="PS51635"/>
    </source>
</evidence>
<feature type="active site" description="Proton acceptor" evidence="2">
    <location>
        <position position="254"/>
    </location>
</feature>
<evidence type="ECO:0000256" key="2">
    <source>
        <dbReference type="PROSITE-ProRule" id="PRU01161"/>
    </source>
</evidence>
<feature type="active site" description="Nucleophile" evidence="2">
    <location>
        <position position="149"/>
    </location>
</feature>
<accession>A0A1E7EWV0</accession>
<name>A0A1E7EWV0_9STRA</name>
<keyword evidence="6" id="KW-1185">Reference proteome</keyword>
<dbReference type="InParanoid" id="A0A1E7EWV0"/>
<comment type="caution">
    <text evidence="2">Lacks conserved residue(s) required for the propagation of feature annotation.</text>
</comment>
<dbReference type="PANTHER" id="PTHR12406">
    <property type="entry name" value="CALCIUM-INDEPENDENT PHOSPHOLIPASE A2 IPLA2 -RELATED"/>
    <property type="match status" value="1"/>
</dbReference>
<keyword evidence="3" id="KW-1133">Transmembrane helix</keyword>
<dbReference type="InterPro" id="IPR033562">
    <property type="entry name" value="PLPL"/>
</dbReference>
<dbReference type="PROSITE" id="PS51635">
    <property type="entry name" value="PNPLA"/>
    <property type="match status" value="1"/>
</dbReference>
<keyword evidence="2" id="KW-0442">Lipid degradation</keyword>